<accession>A0A5C6VLI1</accession>
<evidence type="ECO:0000313" key="2">
    <source>
        <dbReference type="Proteomes" id="UP000321363"/>
    </source>
</evidence>
<keyword evidence="2" id="KW-1185">Reference proteome</keyword>
<proteinExistence type="predicted"/>
<organism evidence="1 2">
    <name type="scientific">Metabacillus litoralis</name>
    <dbReference type="NCBI Taxonomy" id="152268"/>
    <lineage>
        <taxon>Bacteria</taxon>
        <taxon>Bacillati</taxon>
        <taxon>Bacillota</taxon>
        <taxon>Bacilli</taxon>
        <taxon>Bacillales</taxon>
        <taxon>Bacillaceae</taxon>
        <taxon>Metabacillus</taxon>
    </lineage>
</organism>
<protein>
    <submittedName>
        <fullName evidence="1">Uncharacterized protein</fullName>
    </submittedName>
</protein>
<dbReference type="RefSeq" id="WP_146950429.1">
    <property type="nucleotide sequence ID" value="NZ_VOQF01000017.1"/>
</dbReference>
<dbReference type="Proteomes" id="UP000321363">
    <property type="component" value="Unassembled WGS sequence"/>
</dbReference>
<dbReference type="OrthoDB" id="2695569at2"/>
<reference evidence="1 2" key="1">
    <citation type="journal article" date="2005" name="Int. J. Syst. Evol. Microbiol.">
        <title>Bacillus litoralis sp. nov., isolated from a tidal flat of the Yellow Sea in Korea.</title>
        <authorList>
            <person name="Yoon J.H."/>
            <person name="Oh T.K."/>
        </authorList>
    </citation>
    <scope>NUCLEOTIDE SEQUENCE [LARGE SCALE GENOMIC DNA]</scope>
    <source>
        <strain evidence="1 2">SW-211</strain>
    </source>
</reference>
<name>A0A5C6VLI1_9BACI</name>
<dbReference type="EMBL" id="VOQF01000017">
    <property type="protein sequence ID" value="TXC85661.1"/>
    <property type="molecule type" value="Genomic_DNA"/>
</dbReference>
<dbReference type="AlphaFoldDB" id="A0A5C6VLI1"/>
<comment type="caution">
    <text evidence="1">The sequence shown here is derived from an EMBL/GenBank/DDBJ whole genome shotgun (WGS) entry which is preliminary data.</text>
</comment>
<gene>
    <name evidence="1" type="ORF">FS935_20060</name>
</gene>
<sequence>MINNIHQITEKYNDEIHHLESFIKCPYKLYFQHILAFKEGQIRWRQVVQVHINWVVQAYHQLPGEKQTKLE</sequence>
<evidence type="ECO:0000313" key="1">
    <source>
        <dbReference type="EMBL" id="TXC85661.1"/>
    </source>
</evidence>